<feature type="domain" description="PHD-type" evidence="19">
    <location>
        <begin position="50"/>
        <end position="99"/>
    </location>
</feature>
<dbReference type="Pfam" id="PF16737">
    <property type="entry name" value="PHF12_MRG_bd"/>
    <property type="match status" value="1"/>
</dbReference>
<dbReference type="GO" id="GO:0008270">
    <property type="term" value="F:zinc ion binding"/>
    <property type="evidence" value="ECO:0007669"/>
    <property type="project" value="UniProtKB-KW"/>
</dbReference>
<dbReference type="InterPro" id="IPR042163">
    <property type="entry name" value="PHF12"/>
</dbReference>
<evidence type="ECO:0000256" key="8">
    <source>
        <dbReference type="ARBA" id="ARBA00022833"/>
    </source>
</evidence>
<proteinExistence type="predicted"/>
<feature type="compositionally biased region" description="Low complexity" evidence="17">
    <location>
        <begin position="508"/>
        <end position="518"/>
    </location>
</feature>
<evidence type="ECO:0000259" key="19">
    <source>
        <dbReference type="PROSITE" id="PS50016"/>
    </source>
</evidence>
<dbReference type="FunFam" id="3.30.40.10:FF:000164">
    <property type="entry name" value="PHD finger protein 12"/>
    <property type="match status" value="1"/>
</dbReference>
<evidence type="ECO:0000256" key="14">
    <source>
        <dbReference type="ARBA" id="ARBA00068755"/>
    </source>
</evidence>
<dbReference type="PANTHER" id="PTHR46309">
    <property type="entry name" value="PHD FINGER PROTEIN 12"/>
    <property type="match status" value="1"/>
</dbReference>
<keyword evidence="6" id="KW-0677">Repeat</keyword>
<dbReference type="SUPFAM" id="SSF57903">
    <property type="entry name" value="FYVE/PHD zinc finger"/>
    <property type="match status" value="2"/>
</dbReference>
<evidence type="ECO:0000256" key="7">
    <source>
        <dbReference type="ARBA" id="ARBA00022771"/>
    </source>
</evidence>
<reference evidence="20 21" key="1">
    <citation type="submission" date="2024-11" db="EMBL/GenBank/DDBJ databases">
        <title>Chromosome-level genome assembly of the freshwater bivalve Anodonta woodiana.</title>
        <authorList>
            <person name="Chen X."/>
        </authorList>
    </citation>
    <scope>NUCLEOTIDE SEQUENCE [LARGE SCALE GENOMIC DNA]</scope>
    <source>
        <strain evidence="20">MN2024</strain>
        <tissue evidence="20">Gills</tissue>
    </source>
</reference>
<dbReference type="AlphaFoldDB" id="A0ABD3V3I1"/>
<sequence length="921" mass="99583">MATVEYDLDTSGGIMEQIQKLVAPPVSEETIKKQRRNTKEYRRHGRAINHDYCDSCQEGGDLLCCDRCPASFHLQCHDPPLMEDDIPPGEWICHRCRMAPKPEAAVIQLGVDGCNTPGTKIKDDDDVSTKSGGSTGHGIRPKPVQMSVSPVPMLVEEDDASLNPLQKLAKAARLLNPIQFDLPKDVACTTQMPGSSKRKWWGRDRNMTKKQAHELDNGMVPLPAKLCFVCNKSCRVAPLLQCDYCPLLYHLDCLNPPLTSLPTGRWMCPNHAENLIDEKLLKSISLSDRVCLWDKFSRRIQHHSVKIDFFKKIHRKCPPFRIKYHHPKRPTISIPAAVKELYKNPAPLLPSVSEALVGDPPVRTSEFSSDTTLEEQEEWLKSVVSLQTSVAQYLAQKQLERSGSISDSVKSEIPRIEKPTASVQPVIHRDCASDNNSLLAIDPHGATTSTDCASKPCDSLPNGPQNILPEVHSNGAVSLLNPPGSTAFVGDVEMTDVYKSKQDEGARSRSSSLDSPPSNVVKVSWPVGDKQSITSSTLTNKNIVISAVNKSNNTVLTRVVSGTSQGNKGPTCVKNVSSGTNTTSILSPRVSFPSGLKIGSGTIIKSGTSSTSGTLSGTKVITVSAPSSGSKTAGLNPGKFGSAAGSQSSAAIIALNNTLQQCLEGTADTELSKLDEKLIHILAWQRLQQLMPKTAGDTTAPRKGMLNGLLTSPGLASEVQARAVLCPLSGKGQAVPMPYRTLSLGTGADMDVCLTQFGMCHFVSSKHAFIFYDETSKHYELLNYSEHGTTVDNVLYSCDFSEKTCAAPQTSSVVAAVRNMISNNSKAKMKANEMERIKMMGKSGEMKKLCNCKGSSSSLIGGSGAGWEGTALLHHGSYIKVGCIQFVFSIVDHATNCPPPHVSSIKREPMSLLKSQLKATP</sequence>
<dbReference type="Proteomes" id="UP001634394">
    <property type="component" value="Unassembled WGS sequence"/>
</dbReference>
<dbReference type="CDD" id="cd15533">
    <property type="entry name" value="PHD1_PHF12"/>
    <property type="match status" value="1"/>
</dbReference>
<evidence type="ECO:0000256" key="13">
    <source>
        <dbReference type="ARBA" id="ARBA00065785"/>
    </source>
</evidence>
<evidence type="ECO:0000256" key="9">
    <source>
        <dbReference type="ARBA" id="ARBA00022843"/>
    </source>
</evidence>
<dbReference type="InterPro" id="IPR031966">
    <property type="entry name" value="PHF12_MRG-bd"/>
</dbReference>
<evidence type="ECO:0000256" key="16">
    <source>
        <dbReference type="PROSITE-ProRule" id="PRU00146"/>
    </source>
</evidence>
<dbReference type="SUPFAM" id="SSF49879">
    <property type="entry name" value="SMAD/FHA domain"/>
    <property type="match status" value="1"/>
</dbReference>
<keyword evidence="9" id="KW-0832">Ubl conjugation</keyword>
<evidence type="ECO:0000313" key="20">
    <source>
        <dbReference type="EMBL" id="KAL3856190.1"/>
    </source>
</evidence>
<evidence type="ECO:0000256" key="17">
    <source>
        <dbReference type="SAM" id="MobiDB-lite"/>
    </source>
</evidence>
<evidence type="ECO:0000256" key="15">
    <source>
        <dbReference type="ARBA" id="ARBA00076589"/>
    </source>
</evidence>
<evidence type="ECO:0000256" key="4">
    <source>
        <dbReference type="ARBA" id="ARBA00022553"/>
    </source>
</evidence>
<keyword evidence="12" id="KW-0539">Nucleus</keyword>
<feature type="region of interest" description="Disordered" evidence="17">
    <location>
        <begin position="561"/>
        <end position="580"/>
    </location>
</feature>
<keyword evidence="10" id="KW-0805">Transcription regulation</keyword>
<keyword evidence="5" id="KW-0479">Metal-binding</keyword>
<comment type="subunit">
    <text evidence="13">Component of SIN3 complexes. Interacts with SIN3A in a complex composed of HDAC1, SAP30 and SIN3A. Component of the SIN3B complex, which includes SIN3B, HDAC2 or HDAC1, PHF12 and MORF4L1; interacts directly with all subunits. Interacts with TLE5.</text>
</comment>
<organism evidence="20 21">
    <name type="scientific">Sinanodonta woodiana</name>
    <name type="common">Chinese pond mussel</name>
    <name type="synonym">Anodonta woodiana</name>
    <dbReference type="NCBI Taxonomy" id="1069815"/>
    <lineage>
        <taxon>Eukaryota</taxon>
        <taxon>Metazoa</taxon>
        <taxon>Spiralia</taxon>
        <taxon>Lophotrochozoa</taxon>
        <taxon>Mollusca</taxon>
        <taxon>Bivalvia</taxon>
        <taxon>Autobranchia</taxon>
        <taxon>Heteroconchia</taxon>
        <taxon>Palaeoheterodonta</taxon>
        <taxon>Unionida</taxon>
        <taxon>Unionoidea</taxon>
        <taxon>Unionidae</taxon>
        <taxon>Unioninae</taxon>
        <taxon>Sinanodonta</taxon>
    </lineage>
</organism>
<evidence type="ECO:0000259" key="18">
    <source>
        <dbReference type="PROSITE" id="PS50006"/>
    </source>
</evidence>
<dbReference type="PROSITE" id="PS50016">
    <property type="entry name" value="ZF_PHD_2"/>
    <property type="match status" value="2"/>
</dbReference>
<evidence type="ECO:0000256" key="12">
    <source>
        <dbReference type="ARBA" id="ARBA00023242"/>
    </source>
</evidence>
<evidence type="ECO:0000256" key="11">
    <source>
        <dbReference type="ARBA" id="ARBA00023163"/>
    </source>
</evidence>
<dbReference type="InterPro" id="IPR008984">
    <property type="entry name" value="SMAD_FHA_dom_sf"/>
</dbReference>
<dbReference type="InterPro" id="IPR019786">
    <property type="entry name" value="Zinc_finger_PHD-type_CS"/>
</dbReference>
<name>A0ABD3V3I1_SINWO</name>
<dbReference type="CDD" id="cd15534">
    <property type="entry name" value="PHD2_PHF12_Rco1"/>
    <property type="match status" value="1"/>
</dbReference>
<accession>A0ABD3V3I1</accession>
<dbReference type="SMART" id="SM00249">
    <property type="entry name" value="PHD"/>
    <property type="match status" value="2"/>
</dbReference>
<dbReference type="PANTHER" id="PTHR46309:SF1">
    <property type="entry name" value="PHD FINGER PROTEIN 12"/>
    <property type="match status" value="1"/>
</dbReference>
<evidence type="ECO:0000256" key="2">
    <source>
        <dbReference type="ARBA" id="ARBA00022491"/>
    </source>
</evidence>
<dbReference type="PROSITE" id="PS50006">
    <property type="entry name" value="FHA_DOMAIN"/>
    <property type="match status" value="1"/>
</dbReference>
<keyword evidence="3" id="KW-1017">Isopeptide bond</keyword>
<keyword evidence="21" id="KW-1185">Reference proteome</keyword>
<dbReference type="InterPro" id="IPR000253">
    <property type="entry name" value="FHA_dom"/>
</dbReference>
<evidence type="ECO:0000256" key="3">
    <source>
        <dbReference type="ARBA" id="ARBA00022499"/>
    </source>
</evidence>
<feature type="region of interest" description="Disordered" evidence="17">
    <location>
        <begin position="499"/>
        <end position="522"/>
    </location>
</feature>
<keyword evidence="4" id="KW-0597">Phosphoprotein</keyword>
<feature type="domain" description="PHD-type" evidence="19">
    <location>
        <begin position="224"/>
        <end position="274"/>
    </location>
</feature>
<keyword evidence="8" id="KW-0862">Zinc</keyword>
<dbReference type="InterPro" id="IPR013083">
    <property type="entry name" value="Znf_RING/FYVE/PHD"/>
</dbReference>
<dbReference type="GO" id="GO:0005634">
    <property type="term" value="C:nucleus"/>
    <property type="evidence" value="ECO:0007669"/>
    <property type="project" value="UniProtKB-SubCell"/>
</dbReference>
<dbReference type="InterPro" id="IPR011011">
    <property type="entry name" value="Znf_FYVE_PHD"/>
</dbReference>
<dbReference type="InterPro" id="IPR038098">
    <property type="entry name" value="PHF12_MRG-bd_sf"/>
</dbReference>
<evidence type="ECO:0000256" key="10">
    <source>
        <dbReference type="ARBA" id="ARBA00023015"/>
    </source>
</evidence>
<dbReference type="PROSITE" id="PS01359">
    <property type="entry name" value="ZF_PHD_1"/>
    <property type="match status" value="1"/>
</dbReference>
<dbReference type="InterPro" id="IPR019787">
    <property type="entry name" value="Znf_PHD-finger"/>
</dbReference>
<dbReference type="FunFam" id="3.30.40.10:FF:000154">
    <property type="entry name" value="PHD finger protein 12"/>
    <property type="match status" value="1"/>
</dbReference>
<evidence type="ECO:0000313" key="21">
    <source>
        <dbReference type="Proteomes" id="UP001634394"/>
    </source>
</evidence>
<dbReference type="Gene3D" id="3.30.40.10">
    <property type="entry name" value="Zinc/RING finger domain, C3HC4 (zinc finger)"/>
    <property type="match status" value="2"/>
</dbReference>
<feature type="region of interest" description="Disordered" evidence="17">
    <location>
        <begin position="120"/>
        <end position="145"/>
    </location>
</feature>
<comment type="subcellular location">
    <subcellularLocation>
        <location evidence="1">Nucleus</location>
    </subcellularLocation>
</comment>
<dbReference type="EMBL" id="JBJQND010000013">
    <property type="protein sequence ID" value="KAL3856190.1"/>
    <property type="molecule type" value="Genomic_DNA"/>
</dbReference>
<evidence type="ECO:0000256" key="6">
    <source>
        <dbReference type="ARBA" id="ARBA00022737"/>
    </source>
</evidence>
<keyword evidence="11" id="KW-0804">Transcription</keyword>
<keyword evidence="2" id="KW-0678">Repressor</keyword>
<protein>
    <recommendedName>
        <fullName evidence="14">PHD finger protein 12</fullName>
    </recommendedName>
    <alternativeName>
        <fullName evidence="15">PHD factor 1</fullName>
    </alternativeName>
</protein>
<comment type="caution">
    <text evidence="20">The sequence shown here is derived from an EMBL/GenBank/DDBJ whole genome shotgun (WGS) entry which is preliminary data.</text>
</comment>
<dbReference type="Gene3D" id="6.10.20.60">
    <property type="entry name" value="PHD finger protein 12"/>
    <property type="match status" value="1"/>
</dbReference>
<gene>
    <name evidence="20" type="ORF">ACJMK2_010969</name>
</gene>
<dbReference type="CDD" id="cd22703">
    <property type="entry name" value="FHA_PHF12"/>
    <property type="match status" value="1"/>
</dbReference>
<evidence type="ECO:0000256" key="5">
    <source>
        <dbReference type="ARBA" id="ARBA00022723"/>
    </source>
</evidence>
<keyword evidence="7 16" id="KW-0863">Zinc-finger</keyword>
<dbReference type="InterPro" id="IPR001965">
    <property type="entry name" value="Znf_PHD"/>
</dbReference>
<feature type="domain" description="FHA" evidence="18">
    <location>
        <begin position="742"/>
        <end position="796"/>
    </location>
</feature>
<evidence type="ECO:0000256" key="1">
    <source>
        <dbReference type="ARBA" id="ARBA00004123"/>
    </source>
</evidence>
<dbReference type="Pfam" id="PF00628">
    <property type="entry name" value="PHD"/>
    <property type="match status" value="2"/>
</dbReference>